<dbReference type="Proteomes" id="UP000321258">
    <property type="component" value="Unassembled WGS sequence"/>
</dbReference>
<accession>A0A512IV05</accession>
<dbReference type="PROSITE" id="PS50994">
    <property type="entry name" value="INTEGRASE"/>
    <property type="match status" value="1"/>
</dbReference>
<dbReference type="EMBL" id="BJZT01000044">
    <property type="protein sequence ID" value="GEP01506.1"/>
    <property type="molecule type" value="Genomic_DNA"/>
</dbReference>
<organism evidence="3 4">
    <name type="scientific">Methylobacterium haplocladii</name>
    <dbReference type="NCBI Taxonomy" id="1176176"/>
    <lineage>
        <taxon>Bacteria</taxon>
        <taxon>Pseudomonadati</taxon>
        <taxon>Pseudomonadota</taxon>
        <taxon>Alphaproteobacteria</taxon>
        <taxon>Hyphomicrobiales</taxon>
        <taxon>Methylobacteriaceae</taxon>
        <taxon>Methylobacterium</taxon>
    </lineage>
</organism>
<comment type="caution">
    <text evidence="3">The sequence shown here is derived from an EMBL/GenBank/DDBJ whole genome shotgun (WGS) entry which is preliminary data.</text>
</comment>
<feature type="compositionally biased region" description="Low complexity" evidence="1">
    <location>
        <begin position="721"/>
        <end position="735"/>
    </location>
</feature>
<gene>
    <name evidence="3" type="ORF">MHA02_38930</name>
</gene>
<feature type="domain" description="Integrase catalytic" evidence="2">
    <location>
        <begin position="281"/>
        <end position="484"/>
    </location>
</feature>
<feature type="region of interest" description="Disordered" evidence="1">
    <location>
        <begin position="677"/>
        <end position="737"/>
    </location>
</feature>
<evidence type="ECO:0000313" key="3">
    <source>
        <dbReference type="EMBL" id="GEP01506.1"/>
    </source>
</evidence>
<dbReference type="InterPro" id="IPR012337">
    <property type="entry name" value="RNaseH-like_sf"/>
</dbReference>
<feature type="compositionally biased region" description="Acidic residues" evidence="1">
    <location>
        <begin position="704"/>
        <end position="714"/>
    </location>
</feature>
<dbReference type="RefSeq" id="WP_147081886.1">
    <property type="nucleotide sequence ID" value="NZ_BJZT01000044.1"/>
</dbReference>
<dbReference type="GO" id="GO:0015074">
    <property type="term" value="P:DNA integration"/>
    <property type="evidence" value="ECO:0007669"/>
    <property type="project" value="InterPro"/>
</dbReference>
<evidence type="ECO:0000313" key="4">
    <source>
        <dbReference type="Proteomes" id="UP000321258"/>
    </source>
</evidence>
<proteinExistence type="predicted"/>
<dbReference type="GO" id="GO:0003676">
    <property type="term" value="F:nucleic acid binding"/>
    <property type="evidence" value="ECO:0007669"/>
    <property type="project" value="InterPro"/>
</dbReference>
<protein>
    <recommendedName>
        <fullName evidence="2">Integrase catalytic domain-containing protein</fullName>
    </recommendedName>
</protein>
<reference evidence="3 4" key="1">
    <citation type="submission" date="2019-07" db="EMBL/GenBank/DDBJ databases">
        <title>Whole genome shotgun sequence of Methylobacterium haplocladii NBRC 107714.</title>
        <authorList>
            <person name="Hosoyama A."/>
            <person name="Uohara A."/>
            <person name="Ohji S."/>
            <person name="Ichikawa N."/>
        </authorList>
    </citation>
    <scope>NUCLEOTIDE SEQUENCE [LARGE SCALE GENOMIC DNA]</scope>
    <source>
        <strain evidence="3 4">NBRC 107714</strain>
    </source>
</reference>
<keyword evidence="4" id="KW-1185">Reference proteome</keyword>
<dbReference type="InterPro" id="IPR036397">
    <property type="entry name" value="RNaseH_sf"/>
</dbReference>
<name>A0A512IV05_9HYPH</name>
<dbReference type="Gene3D" id="3.30.420.10">
    <property type="entry name" value="Ribonuclease H-like superfamily/Ribonuclease H"/>
    <property type="match status" value="1"/>
</dbReference>
<dbReference type="SUPFAM" id="SSF53098">
    <property type="entry name" value="Ribonuclease H-like"/>
    <property type="match status" value="1"/>
</dbReference>
<evidence type="ECO:0000259" key="2">
    <source>
        <dbReference type="PROSITE" id="PS50994"/>
    </source>
</evidence>
<dbReference type="AlphaFoldDB" id="A0A512IV05"/>
<dbReference type="OrthoDB" id="5287589at2"/>
<evidence type="ECO:0000256" key="1">
    <source>
        <dbReference type="SAM" id="MobiDB-lite"/>
    </source>
</evidence>
<dbReference type="InterPro" id="IPR001584">
    <property type="entry name" value="Integrase_cat-core"/>
</dbReference>
<sequence>MNPFRLTQDDVVIIDGVRFSPTTLLENGIALKPEGGGASKPYRWDELTKLWLDQRLRIEPQAGKGLPAKLIEDMRRDITSFTEEQQAIAKRRHRYVRALEFGLSLRNMSRLKQYRPSQTKKRSRIVLQAKPLDLLCRRVAKVIEPNGVDDAPSGAALLNWYRRYQLSGGCLSALVPQRQHQGNRKPRLWAPAYEIMNRFAVAQYLQSERPRATDIFCMVRDEIRRVARQHGKDEAEVESAVPDIQAFYRTIADIQSREKTYYRDGPQDADRKYRIKGRGPRYQRPGEAVQIDSTKLPIVVRCPLTGLRFKQVTLTIVVDLATRAIIGFYVGLEEGYPTIQEALRMSMMPKTWLANLEGIDHPFLGTCKPGKVFTDQGADYRSADLIMATGQLGIRLLHTPAGRPDLKGIVERQIREFKETLFSGMPGSLFKNGGRRPEYDAAGNAKLTLEQANWAACKYLCDVFMRKWHEGIDDTPAEKWRKLADVHHVDMAPSVDQLIPLISSTKVVSVQHTGIEWMGLFYGHGSEQLQALLDRHGPGKVKYQFKIDAMDVGRGYLLGPDGRWITLAASDPDARGRTRHDHLVIRAEARSRRKANERVTQADMDAAKRLLRAPQEEMNNRRASKRVTNRAARFLAAKVDPLAEIKHDFHAFIGMEDARDEFEDGVVTAEYELVPAERPRLPAPPTPSLQEAEADPDAGVPPEEVVETEVDDDVNPISTTDDAAPPASGAPAVADTEMPTAAVVDAAVVMPRRNRSATFVDFA</sequence>